<dbReference type="Proteomes" id="UP000184089">
    <property type="component" value="Unassembled WGS sequence"/>
</dbReference>
<keyword evidence="2" id="KW-0326">Glycosidase</keyword>
<evidence type="ECO:0000259" key="3">
    <source>
        <dbReference type="Pfam" id="PF01156"/>
    </source>
</evidence>
<dbReference type="PANTHER" id="PTHR12304">
    <property type="entry name" value="INOSINE-URIDINE PREFERRING NUCLEOSIDE HYDROLASE"/>
    <property type="match status" value="1"/>
</dbReference>
<dbReference type="EMBL" id="FQVY01000002">
    <property type="protein sequence ID" value="SHG22115.1"/>
    <property type="molecule type" value="Genomic_DNA"/>
</dbReference>
<evidence type="ECO:0000313" key="5">
    <source>
        <dbReference type="EMBL" id="SHG22115.1"/>
    </source>
</evidence>
<keyword evidence="7" id="KW-1185">Reference proteome</keyword>
<gene>
    <name evidence="4" type="ORF">GT747_00530</name>
    <name evidence="5" type="ORF">SAMN05444424_1933</name>
</gene>
<feature type="domain" description="Inosine/uridine-preferring nucleoside hydrolase" evidence="3">
    <location>
        <begin position="6"/>
        <end position="318"/>
    </location>
</feature>
<dbReference type="RefSeq" id="WP_021660867.1">
    <property type="nucleotide sequence ID" value="NZ_FQVY01000002.1"/>
</dbReference>
<dbReference type="EMBL" id="WWVX01000001">
    <property type="protein sequence ID" value="MZL68261.1"/>
    <property type="molecule type" value="Genomic_DNA"/>
</dbReference>
<dbReference type="Proteomes" id="UP000474718">
    <property type="component" value="Unassembled WGS sequence"/>
</dbReference>
<dbReference type="GO" id="GO:0008477">
    <property type="term" value="F:purine nucleosidase activity"/>
    <property type="evidence" value="ECO:0007669"/>
    <property type="project" value="TreeGrafter"/>
</dbReference>
<name>A0AAQ1MEZ1_9FIRM</name>
<keyword evidence="1 5" id="KW-0378">Hydrolase</keyword>
<evidence type="ECO:0000256" key="2">
    <source>
        <dbReference type="ARBA" id="ARBA00023295"/>
    </source>
</evidence>
<dbReference type="GO" id="GO:0005829">
    <property type="term" value="C:cytosol"/>
    <property type="evidence" value="ECO:0007669"/>
    <property type="project" value="TreeGrafter"/>
</dbReference>
<organism evidence="5 6">
    <name type="scientific">Bittarella massiliensis</name>
    <name type="common">ex Durand et al. 2017</name>
    <dbReference type="NCBI Taxonomy" id="1720313"/>
    <lineage>
        <taxon>Bacteria</taxon>
        <taxon>Bacillati</taxon>
        <taxon>Bacillota</taxon>
        <taxon>Clostridia</taxon>
        <taxon>Eubacteriales</taxon>
        <taxon>Oscillospiraceae</taxon>
        <taxon>Bittarella (ex Durand et al. 2017)</taxon>
    </lineage>
</organism>
<evidence type="ECO:0000313" key="6">
    <source>
        <dbReference type="Proteomes" id="UP000184089"/>
    </source>
</evidence>
<reference evidence="6" key="2">
    <citation type="submission" date="2016-11" db="EMBL/GenBank/DDBJ databases">
        <authorList>
            <person name="Jaros S."/>
            <person name="Januszkiewicz K."/>
            <person name="Wedrychowicz H."/>
        </authorList>
    </citation>
    <scope>NUCLEOTIDE SEQUENCE [LARGE SCALE GENOMIC DNA]</scope>
    <source>
        <strain evidence="6">DSM 4029</strain>
    </source>
</reference>
<dbReference type="PANTHER" id="PTHR12304:SF15">
    <property type="entry name" value="NON-SPECIFIC RIBONUCLEOSIDE HYDROLASE RIHC"/>
    <property type="match status" value="1"/>
</dbReference>
<evidence type="ECO:0000313" key="4">
    <source>
        <dbReference type="EMBL" id="MZL68261.1"/>
    </source>
</evidence>
<comment type="caution">
    <text evidence="5">The sequence shown here is derived from an EMBL/GenBank/DDBJ whole genome shotgun (WGS) entry which is preliminary data.</text>
</comment>
<dbReference type="InterPro" id="IPR036452">
    <property type="entry name" value="Ribo_hydro-like"/>
</dbReference>
<dbReference type="InterPro" id="IPR001910">
    <property type="entry name" value="Inosine/uridine_hydrolase_dom"/>
</dbReference>
<dbReference type="GO" id="GO:0006152">
    <property type="term" value="P:purine nucleoside catabolic process"/>
    <property type="evidence" value="ECO:0007669"/>
    <property type="project" value="TreeGrafter"/>
</dbReference>
<dbReference type="InterPro" id="IPR023186">
    <property type="entry name" value="IUNH"/>
</dbReference>
<reference evidence="4 7" key="3">
    <citation type="journal article" date="2019" name="Nat. Med.">
        <title>A library of human gut bacterial isolates paired with longitudinal multiomics data enables mechanistic microbiome research.</title>
        <authorList>
            <person name="Poyet M."/>
            <person name="Groussin M."/>
            <person name="Gibbons S.M."/>
            <person name="Avila-Pacheco J."/>
            <person name="Jiang X."/>
            <person name="Kearney S.M."/>
            <person name="Perrotta A.R."/>
            <person name="Berdy B."/>
            <person name="Zhao S."/>
            <person name="Lieberman T.D."/>
            <person name="Swanson P.K."/>
            <person name="Smith M."/>
            <person name="Roesemann S."/>
            <person name="Alexander J.E."/>
            <person name="Rich S.A."/>
            <person name="Livny J."/>
            <person name="Vlamakis H."/>
            <person name="Clish C."/>
            <person name="Bullock K."/>
            <person name="Deik A."/>
            <person name="Scott J."/>
            <person name="Pierce K.A."/>
            <person name="Xavier R.J."/>
            <person name="Alm E.J."/>
        </authorList>
    </citation>
    <scope>NUCLEOTIDE SEQUENCE [LARGE SCALE GENOMIC DNA]</scope>
    <source>
        <strain evidence="4 7">BIOML-A2</strain>
    </source>
</reference>
<dbReference type="AlphaFoldDB" id="A0AAQ1MEZ1"/>
<protein>
    <submittedName>
        <fullName evidence="4 5">Nucleoside hydrolase</fullName>
    </submittedName>
</protein>
<dbReference type="Pfam" id="PF01156">
    <property type="entry name" value="IU_nuc_hydro"/>
    <property type="match status" value="1"/>
</dbReference>
<dbReference type="Gene3D" id="3.90.245.10">
    <property type="entry name" value="Ribonucleoside hydrolase-like"/>
    <property type="match status" value="1"/>
</dbReference>
<dbReference type="SUPFAM" id="SSF53590">
    <property type="entry name" value="Nucleoside hydrolase"/>
    <property type="match status" value="1"/>
</dbReference>
<evidence type="ECO:0000256" key="1">
    <source>
        <dbReference type="ARBA" id="ARBA00022801"/>
    </source>
</evidence>
<sequence length="329" mass="36462">MKKIPVLIDVDTGIDDAMALVIACASDKLDILGVTTVAGNVALCHTTPNTCNVLHLLGRGDIPVARGKEKPLERELVDAAYIHGDNGLRGWTFDQLHDEALVAAPAWEFLRDKLLQSKEKVAILALGPVTNIALLLRRCPEVKEKIDKIVFMGTSYRTGNPTPITTFNVLVDPEGFRELLFSGVPIYACPLDTTREAYLLAEEVEEIARIDNPAARMTTAILGGYGRNAKSEGQLQSAQQELKAGRRFKGVARLHDPATVAYLTDPELFTATKYYCDVECKGEITTGFTVIDMENYYGKSEEERNLWFVDSIDREGFVRLFLDSLRSYS</sequence>
<evidence type="ECO:0000313" key="7">
    <source>
        <dbReference type="Proteomes" id="UP000474718"/>
    </source>
</evidence>
<proteinExistence type="predicted"/>
<accession>A0AAQ1MEZ1</accession>
<reference evidence="5" key="1">
    <citation type="submission" date="2016-11" db="EMBL/GenBank/DDBJ databases">
        <authorList>
            <person name="Varghese N."/>
            <person name="Submissions S."/>
        </authorList>
    </citation>
    <scope>NUCLEOTIDE SEQUENCE</scope>
    <source>
        <strain evidence="5">DSM 4029</strain>
    </source>
</reference>